<evidence type="ECO:0000313" key="2">
    <source>
        <dbReference type="Proteomes" id="UP000198897"/>
    </source>
</evidence>
<evidence type="ECO:0000313" key="1">
    <source>
        <dbReference type="EMBL" id="SFF58265.1"/>
    </source>
</evidence>
<name>A0A1I2JTY5_9BACI</name>
<protein>
    <submittedName>
        <fullName evidence="1">Uncharacterized protein</fullName>
    </submittedName>
</protein>
<gene>
    <name evidence="1" type="ORF">SAMN05216353_102166</name>
</gene>
<dbReference type="AlphaFoldDB" id="A0A1I2JTY5"/>
<dbReference type="EMBL" id="FOOG01000002">
    <property type="protein sequence ID" value="SFF58265.1"/>
    <property type="molecule type" value="Genomic_DNA"/>
</dbReference>
<dbReference type="OrthoDB" id="9872311at2"/>
<keyword evidence="2" id="KW-1185">Reference proteome</keyword>
<accession>A0A1I2JTY5</accession>
<sequence length="204" mass="24172">MSTPQKIVDRLVHFTVEAYNDRYDSPKIQKLRHDYECALGQAIQMYKEASENIRPEVVRYNELILKIKMIFQQKNSETVEEILDLDKKLRARNEACPDAPVQNHPSEIVDRLLYLTAEAYNDEASSTALEKLRHDYECAIEDAVNVYKKSYYKMRQDSIRYNEFREKVKKFFGQTECEDVERILTWDEDLSEGMSIRRSHGYIK</sequence>
<reference evidence="2" key="1">
    <citation type="submission" date="2016-10" db="EMBL/GenBank/DDBJ databases">
        <authorList>
            <person name="Varghese N."/>
            <person name="Submissions S."/>
        </authorList>
    </citation>
    <scope>NUCLEOTIDE SEQUENCE [LARGE SCALE GENOMIC DNA]</scope>
    <source>
        <strain evidence="2">FP5</strain>
    </source>
</reference>
<proteinExistence type="predicted"/>
<dbReference type="Proteomes" id="UP000198897">
    <property type="component" value="Unassembled WGS sequence"/>
</dbReference>
<dbReference type="RefSeq" id="WP_089749744.1">
    <property type="nucleotide sequence ID" value="NZ_FOOG01000002.1"/>
</dbReference>
<organism evidence="1 2">
    <name type="scientific">Halobacillus alkaliphilus</name>
    <dbReference type="NCBI Taxonomy" id="396056"/>
    <lineage>
        <taxon>Bacteria</taxon>
        <taxon>Bacillati</taxon>
        <taxon>Bacillota</taxon>
        <taxon>Bacilli</taxon>
        <taxon>Bacillales</taxon>
        <taxon>Bacillaceae</taxon>
        <taxon>Halobacillus</taxon>
    </lineage>
</organism>